<dbReference type="OrthoDB" id="103748at2759"/>
<comment type="caution">
    <text evidence="1">The sequence shown here is derived from an EMBL/GenBank/DDBJ whole genome shotgun (WGS) entry which is preliminary data.</text>
</comment>
<protein>
    <submittedName>
        <fullName evidence="1">Uncharacterized protein</fullName>
    </submittedName>
</protein>
<accession>A0A8S3VG34</accession>
<dbReference type="Proteomes" id="UP000683360">
    <property type="component" value="Unassembled WGS sequence"/>
</dbReference>
<organism evidence="1 2">
    <name type="scientific">Mytilus edulis</name>
    <name type="common">Blue mussel</name>
    <dbReference type="NCBI Taxonomy" id="6550"/>
    <lineage>
        <taxon>Eukaryota</taxon>
        <taxon>Metazoa</taxon>
        <taxon>Spiralia</taxon>
        <taxon>Lophotrochozoa</taxon>
        <taxon>Mollusca</taxon>
        <taxon>Bivalvia</taxon>
        <taxon>Autobranchia</taxon>
        <taxon>Pteriomorphia</taxon>
        <taxon>Mytilida</taxon>
        <taxon>Mytiloidea</taxon>
        <taxon>Mytilidae</taxon>
        <taxon>Mytilinae</taxon>
        <taxon>Mytilus</taxon>
    </lineage>
</organism>
<evidence type="ECO:0000313" key="1">
    <source>
        <dbReference type="EMBL" id="CAG2255685.1"/>
    </source>
</evidence>
<dbReference type="EMBL" id="CAJPWZ010003281">
    <property type="protein sequence ID" value="CAG2255685.1"/>
    <property type="molecule type" value="Genomic_DNA"/>
</dbReference>
<name>A0A8S3VG34_MYTED</name>
<evidence type="ECO:0000313" key="2">
    <source>
        <dbReference type="Proteomes" id="UP000683360"/>
    </source>
</evidence>
<proteinExistence type="predicted"/>
<keyword evidence="2" id="KW-1185">Reference proteome</keyword>
<sequence length="164" mass="18847">MYDIDMKNAYPTLLSWYCYDNGINCTGLDAYIANREEYMADWMMRTGNARDEVKAHLLAIINGSKVKLEPEDPEFLENKALMTAFDYLTEQGIEVGSLVFDGLMIYKDNVSSERLSEILARCSQKVMGCDITFTNKVMDEGYYITKDKSSKSVRGNFHEHYKLL</sequence>
<reference evidence="1" key="1">
    <citation type="submission" date="2021-03" db="EMBL/GenBank/DDBJ databases">
        <authorList>
            <person name="Bekaert M."/>
        </authorList>
    </citation>
    <scope>NUCLEOTIDE SEQUENCE</scope>
</reference>
<dbReference type="AlphaFoldDB" id="A0A8S3VG34"/>
<gene>
    <name evidence="1" type="ORF">MEDL_67079</name>
</gene>